<keyword evidence="3" id="KW-1185">Reference proteome</keyword>
<evidence type="ECO:0000313" key="3">
    <source>
        <dbReference type="Proteomes" id="UP000218231"/>
    </source>
</evidence>
<dbReference type="AlphaFoldDB" id="A0A2A2LQB4"/>
<evidence type="ECO:0000313" key="2">
    <source>
        <dbReference type="EMBL" id="PAV88360.1"/>
    </source>
</evidence>
<dbReference type="Proteomes" id="UP000218231">
    <property type="component" value="Unassembled WGS sequence"/>
</dbReference>
<accession>A0A2A2LQB4</accession>
<feature type="signal peptide" evidence="1">
    <location>
        <begin position="1"/>
        <end position="24"/>
    </location>
</feature>
<reference evidence="2 3" key="1">
    <citation type="journal article" date="2017" name="Curr. Biol.">
        <title>Genome architecture and evolution of a unichromosomal asexual nematode.</title>
        <authorList>
            <person name="Fradin H."/>
            <person name="Zegar C."/>
            <person name="Gutwein M."/>
            <person name="Lucas J."/>
            <person name="Kovtun M."/>
            <person name="Corcoran D."/>
            <person name="Baugh L.R."/>
            <person name="Kiontke K."/>
            <person name="Gunsalus K."/>
            <person name="Fitch D.H."/>
            <person name="Piano F."/>
        </authorList>
    </citation>
    <scope>NUCLEOTIDE SEQUENCE [LARGE SCALE GENOMIC DNA]</scope>
    <source>
        <strain evidence="2">PF1309</strain>
    </source>
</reference>
<proteinExistence type="predicted"/>
<gene>
    <name evidence="2" type="ORF">WR25_07591</name>
</gene>
<comment type="caution">
    <text evidence="2">The sequence shown here is derived from an EMBL/GenBank/DDBJ whole genome shotgun (WGS) entry which is preliminary data.</text>
</comment>
<dbReference type="EMBL" id="LIAE01006521">
    <property type="protein sequence ID" value="PAV88360.1"/>
    <property type="molecule type" value="Genomic_DNA"/>
</dbReference>
<organism evidence="2 3">
    <name type="scientific">Diploscapter pachys</name>
    <dbReference type="NCBI Taxonomy" id="2018661"/>
    <lineage>
        <taxon>Eukaryota</taxon>
        <taxon>Metazoa</taxon>
        <taxon>Ecdysozoa</taxon>
        <taxon>Nematoda</taxon>
        <taxon>Chromadorea</taxon>
        <taxon>Rhabditida</taxon>
        <taxon>Rhabditina</taxon>
        <taxon>Rhabditomorpha</taxon>
        <taxon>Rhabditoidea</taxon>
        <taxon>Rhabditidae</taxon>
        <taxon>Diploscapter</taxon>
    </lineage>
</organism>
<name>A0A2A2LQB4_9BILA</name>
<feature type="chain" id="PRO_5013172296" evidence="1">
    <location>
        <begin position="25"/>
        <end position="134"/>
    </location>
</feature>
<evidence type="ECO:0000256" key="1">
    <source>
        <dbReference type="SAM" id="SignalP"/>
    </source>
</evidence>
<protein>
    <submittedName>
        <fullName evidence="2">Uncharacterized protein</fullName>
    </submittedName>
</protein>
<sequence>MMDLKSKGAMATVLVLEILKTVLCKLKALVVIAGNQKAKSIDLGKLTRVAIKDNQLLTILIASNTFCLEEATSIRLLQQYAIIADTPICNPTKVHCMTSLSPNNPVSVFTPSNLPAGCQILYGGIVFEQKGDEQ</sequence>
<keyword evidence="1" id="KW-0732">Signal</keyword>